<dbReference type="STRING" id="150374.A0A0M8N0P3"/>
<evidence type="ECO:0000256" key="1">
    <source>
        <dbReference type="SAM" id="MobiDB-lite"/>
    </source>
</evidence>
<name>A0A0M8N0P3_ESCWE</name>
<protein>
    <submittedName>
        <fullName evidence="3">Uncharacterized protein</fullName>
    </submittedName>
</protein>
<reference evidence="3 4" key="1">
    <citation type="submission" date="2015-07" db="EMBL/GenBank/DDBJ databases">
        <title>The genome of the fungus Escovopsis weberi, a specialized disease agent of ant agriculture.</title>
        <authorList>
            <person name="de Man T.J."/>
            <person name="Stajich J.E."/>
            <person name="Kubicek C.P."/>
            <person name="Chenthamara K."/>
            <person name="Atanasova L."/>
            <person name="Druzhinina I.S."/>
            <person name="Birnbaum S."/>
            <person name="Barribeau S.M."/>
            <person name="Teiling C."/>
            <person name="Suen G."/>
            <person name="Currie C."/>
            <person name="Gerardo N.M."/>
        </authorList>
    </citation>
    <scope>NUCLEOTIDE SEQUENCE [LARGE SCALE GENOMIC DNA]</scope>
</reference>
<keyword evidence="2" id="KW-0472">Membrane</keyword>
<comment type="caution">
    <text evidence="3">The sequence shown here is derived from an EMBL/GenBank/DDBJ whole genome shotgun (WGS) entry which is preliminary data.</text>
</comment>
<feature type="transmembrane region" description="Helical" evidence="2">
    <location>
        <begin position="20"/>
        <end position="42"/>
    </location>
</feature>
<organism evidence="3 4">
    <name type="scientific">Escovopsis weberi</name>
    <dbReference type="NCBI Taxonomy" id="150374"/>
    <lineage>
        <taxon>Eukaryota</taxon>
        <taxon>Fungi</taxon>
        <taxon>Dikarya</taxon>
        <taxon>Ascomycota</taxon>
        <taxon>Pezizomycotina</taxon>
        <taxon>Sordariomycetes</taxon>
        <taxon>Hypocreomycetidae</taxon>
        <taxon>Hypocreales</taxon>
        <taxon>Hypocreaceae</taxon>
        <taxon>Escovopsis</taxon>
    </lineage>
</organism>
<dbReference type="AlphaFoldDB" id="A0A0M8N0P3"/>
<gene>
    <name evidence="3" type="ORF">ESCO_002993</name>
</gene>
<evidence type="ECO:0000256" key="2">
    <source>
        <dbReference type="SAM" id="Phobius"/>
    </source>
</evidence>
<feature type="transmembrane region" description="Helical" evidence="2">
    <location>
        <begin position="338"/>
        <end position="363"/>
    </location>
</feature>
<accession>A0A0M8N0P3</accession>
<evidence type="ECO:0000313" key="3">
    <source>
        <dbReference type="EMBL" id="KOS17540.1"/>
    </source>
</evidence>
<evidence type="ECO:0000313" key="4">
    <source>
        <dbReference type="Proteomes" id="UP000053831"/>
    </source>
</evidence>
<dbReference type="EMBL" id="LGSR01000022">
    <property type="protein sequence ID" value="KOS17540.1"/>
    <property type="molecule type" value="Genomic_DNA"/>
</dbReference>
<proteinExistence type="predicted"/>
<keyword evidence="2" id="KW-1133">Transmembrane helix</keyword>
<dbReference type="Proteomes" id="UP000053831">
    <property type="component" value="Unassembled WGS sequence"/>
</dbReference>
<sequence>MLNPLEITFGYIEIAPPDTLPAWLVLVLILKSLLIFPLWYLITYVFQAMYPILAMVEDESQPPSSPGKPSSTALDRAPRPATSSVRSIKALLAPDGAGRLPPLLVLLASHLRGLPCLLAIRLAHHYATTFVDHFLWSCPASLASHILLAPLATVWVHVLLVAPGSPSLSSSSSSFSFSFSFSFFFPYSPRALLSRAPALGPTLRATLRPILLLWAAEQLAIALPSIVNQLLPGRRTPLKQTDLALLLFEIAFFSARPRPHAPAERLLLYILAATLRWCLVLPAQLVLARARAALLSAGEATIVPVDRSFAELRDWASVSAALSAFSRSSWRRLIRVEVVGTAAVFLFALSSGHIPAMIALLTIGASR</sequence>
<feature type="region of interest" description="Disordered" evidence="1">
    <location>
        <begin position="60"/>
        <end position="81"/>
    </location>
</feature>
<feature type="transmembrane region" description="Helical" evidence="2">
    <location>
        <begin position="266"/>
        <end position="287"/>
    </location>
</feature>
<keyword evidence="2" id="KW-0812">Transmembrane</keyword>
<keyword evidence="4" id="KW-1185">Reference proteome</keyword>